<protein>
    <recommendedName>
        <fullName evidence="1">Insertion element IS402-like domain-containing protein</fullName>
    </recommendedName>
</protein>
<feature type="domain" description="Insertion element IS402-like" evidence="1">
    <location>
        <begin position="10"/>
        <end position="37"/>
    </location>
</feature>
<dbReference type="AlphaFoldDB" id="G4CF95"/>
<reference evidence="2 3" key="1">
    <citation type="submission" date="2011-05" db="EMBL/GenBank/DDBJ databases">
        <authorList>
            <person name="Muzny D."/>
            <person name="Qin X."/>
            <person name="Deng J."/>
            <person name="Jiang H."/>
            <person name="Liu Y."/>
            <person name="Qu J."/>
            <person name="Song X.-Z."/>
            <person name="Zhang L."/>
            <person name="Thornton R."/>
            <person name="Coyle M."/>
            <person name="Francisco L."/>
            <person name="Jackson L."/>
            <person name="Javaid M."/>
            <person name="Korchina V."/>
            <person name="Kovar C."/>
            <person name="Mata R."/>
            <person name="Mathew T."/>
            <person name="Ngo R."/>
            <person name="Nguyen L."/>
            <person name="Nguyen N."/>
            <person name="Okwuonu G."/>
            <person name="Ongeri F."/>
            <person name="Pham C."/>
            <person name="Simmons D."/>
            <person name="Wilczek-Boney K."/>
            <person name="Hale W."/>
            <person name="Jakkamsetti A."/>
            <person name="Pham P."/>
            <person name="Ruth R."/>
            <person name="San Lucas F."/>
            <person name="Warren J."/>
            <person name="Zhang J."/>
            <person name="Zhao Z."/>
            <person name="Zhou C."/>
            <person name="Zhu D."/>
            <person name="Lee S."/>
            <person name="Bess C."/>
            <person name="Blankenburg K."/>
            <person name="Forbes L."/>
            <person name="Fu Q."/>
            <person name="Gubbala S."/>
            <person name="Hirani K."/>
            <person name="Jayaseelan J.C."/>
            <person name="Lara F."/>
            <person name="Munidasa M."/>
            <person name="Palculict T."/>
            <person name="Patil S."/>
            <person name="Pu L.-L."/>
            <person name="Saada N."/>
            <person name="Tang L."/>
            <person name="Weissenberger G."/>
            <person name="Zhu Y."/>
            <person name="Hemphill L."/>
            <person name="Shang Y."/>
            <person name="Youmans B."/>
            <person name="Ayvaz T."/>
            <person name="Ross M."/>
            <person name="Santibanez J."/>
            <person name="Aqrawi P."/>
            <person name="Gross S."/>
            <person name="Joshi V."/>
            <person name="Fowler G."/>
            <person name="Nazareth L."/>
            <person name="Reid J."/>
            <person name="Worley K."/>
            <person name="Petrosino J."/>
            <person name="Highlander S."/>
            <person name="Gibbs R."/>
        </authorList>
    </citation>
    <scope>NUCLEOTIDE SEQUENCE [LARGE SCALE GENOMIC DNA]</scope>
    <source>
        <strain evidence="2 3">871</strain>
    </source>
</reference>
<dbReference type="Proteomes" id="UP000003019">
    <property type="component" value="Unassembled WGS sequence"/>
</dbReference>
<organism evidence="2 3">
    <name type="scientific">Neisseria shayeganii 871</name>
    <dbReference type="NCBI Taxonomy" id="1032488"/>
    <lineage>
        <taxon>Bacteria</taxon>
        <taxon>Pseudomonadati</taxon>
        <taxon>Pseudomonadota</taxon>
        <taxon>Betaproteobacteria</taxon>
        <taxon>Neisseriales</taxon>
        <taxon>Neisseriaceae</taxon>
        <taxon>Neisseria</taxon>
    </lineage>
</organism>
<keyword evidence="3" id="KW-1185">Reference proteome</keyword>
<gene>
    <name evidence="2" type="ORF">HMPREF9371_0284</name>
</gene>
<evidence type="ECO:0000313" key="2">
    <source>
        <dbReference type="EMBL" id="EGY53469.1"/>
    </source>
</evidence>
<proteinExistence type="predicted"/>
<dbReference type="EMBL" id="AGAY01000009">
    <property type="protein sequence ID" value="EGY53469.1"/>
    <property type="molecule type" value="Genomic_DNA"/>
</dbReference>
<evidence type="ECO:0000313" key="3">
    <source>
        <dbReference type="Proteomes" id="UP000003019"/>
    </source>
</evidence>
<sequence length="49" mass="5843">MPGQRGQWDGIAKDNRHFINAVLWILRTGTPWRDLRPLQNPQMWMQLKA</sequence>
<dbReference type="InterPro" id="IPR025161">
    <property type="entry name" value="IS402-like_dom"/>
</dbReference>
<accession>G4CF95</accession>
<evidence type="ECO:0000259" key="1">
    <source>
        <dbReference type="Pfam" id="PF13340"/>
    </source>
</evidence>
<comment type="caution">
    <text evidence="2">The sequence shown here is derived from an EMBL/GenBank/DDBJ whole genome shotgun (WGS) entry which is preliminary data.</text>
</comment>
<dbReference type="HOGENOM" id="CLU_3138162_0_0_4"/>
<name>G4CF95_9NEIS</name>
<dbReference type="Pfam" id="PF13340">
    <property type="entry name" value="DUF4096"/>
    <property type="match status" value="1"/>
</dbReference>
<dbReference type="STRING" id="1032488.HMPREF9371_0284"/>